<dbReference type="Proteomes" id="UP001287059">
    <property type="component" value="Unassembled WGS sequence"/>
</dbReference>
<comment type="caution">
    <text evidence="5">The sequence shown here is derived from an EMBL/GenBank/DDBJ whole genome shotgun (WGS) entry which is preliminary data.</text>
</comment>
<evidence type="ECO:0000313" key="5">
    <source>
        <dbReference type="EMBL" id="MDX8481850.1"/>
    </source>
</evidence>
<name>A0ABU4Y6X8_9HYPH</name>
<dbReference type="PANTHER" id="PTHR33254">
    <property type="entry name" value="4-HYDROXY-4-METHYL-2-OXOGLUTARATE ALDOLASE 3-RELATED"/>
    <property type="match status" value="1"/>
</dbReference>
<dbReference type="EMBL" id="JAVIIW010000038">
    <property type="protein sequence ID" value="MDX8481850.1"/>
    <property type="molecule type" value="Genomic_DNA"/>
</dbReference>
<evidence type="ECO:0000256" key="3">
    <source>
        <dbReference type="ARBA" id="ARBA00029596"/>
    </source>
</evidence>
<comment type="cofactor">
    <cofactor evidence="1">
        <name>a divalent metal cation</name>
        <dbReference type="ChEBI" id="CHEBI:60240"/>
    </cofactor>
</comment>
<evidence type="ECO:0000256" key="4">
    <source>
        <dbReference type="ARBA" id="ARBA00030169"/>
    </source>
</evidence>
<dbReference type="InterPro" id="IPR036704">
    <property type="entry name" value="RraA/RraA-like_sf"/>
</dbReference>
<keyword evidence="6" id="KW-1185">Reference proteome</keyword>
<dbReference type="PANTHER" id="PTHR33254:SF4">
    <property type="entry name" value="4-HYDROXY-4-METHYL-2-OXOGLUTARATE ALDOLASE 3-RELATED"/>
    <property type="match status" value="1"/>
</dbReference>
<reference evidence="5 6" key="1">
    <citation type="submission" date="2023-08" db="EMBL/GenBank/DDBJ databases">
        <title>Implementing the SeqCode for naming new Mesorhizobium species isolated from Vachellia karroo root nodules.</title>
        <authorList>
            <person name="Van Lill M."/>
        </authorList>
    </citation>
    <scope>NUCLEOTIDE SEQUENCE [LARGE SCALE GENOMIC DNA]</scope>
    <source>
        <strain evidence="5 6">VK24D</strain>
    </source>
</reference>
<dbReference type="RefSeq" id="WP_320289999.1">
    <property type="nucleotide sequence ID" value="NZ_JAVIIW010000038.1"/>
</dbReference>
<organism evidence="5 6">
    <name type="scientific">Mesorhizobium album</name>
    <dbReference type="NCBI Taxonomy" id="3072314"/>
    <lineage>
        <taxon>Bacteria</taxon>
        <taxon>Pseudomonadati</taxon>
        <taxon>Pseudomonadota</taxon>
        <taxon>Alphaproteobacteria</taxon>
        <taxon>Hyphomicrobiales</taxon>
        <taxon>Phyllobacteriaceae</taxon>
        <taxon>Mesorhizobium</taxon>
    </lineage>
</organism>
<evidence type="ECO:0000313" key="6">
    <source>
        <dbReference type="Proteomes" id="UP001287059"/>
    </source>
</evidence>
<protein>
    <recommendedName>
        <fullName evidence="2">Putative 4-hydroxy-4-methyl-2-oxoglutarate aldolase</fullName>
    </recommendedName>
    <alternativeName>
        <fullName evidence="3">Regulator of ribonuclease activity homolog</fullName>
    </alternativeName>
    <alternativeName>
        <fullName evidence="4">RraA-like protein</fullName>
    </alternativeName>
</protein>
<accession>A0ABU4Y6X8</accession>
<proteinExistence type="predicted"/>
<evidence type="ECO:0000256" key="1">
    <source>
        <dbReference type="ARBA" id="ARBA00001968"/>
    </source>
</evidence>
<sequence length="227" mass="23727">MTRRFPQEITDGYHKVSASNVSDACDRLSINGAVSGILPIYPCAKIVGHAATLKMAKPADGVKESVIPATFTLIETAGAGAVLVIDSQDNPAVNCLGGITGAAIRHNGLVGCVADGIMRDVDEYKGYGLPVYGTGITQQSIRGRSVVAGVDVPVKLGDVTCNPDDLVFADDNGVVVVPREHTAEVLRIALEIKAAEDRVIAAIRSGISAIEAMNSANYESLNKPQNN</sequence>
<dbReference type="InterPro" id="IPR005493">
    <property type="entry name" value="RraA/RraA-like"/>
</dbReference>
<evidence type="ECO:0000256" key="2">
    <source>
        <dbReference type="ARBA" id="ARBA00016549"/>
    </source>
</evidence>
<dbReference type="SUPFAM" id="SSF89562">
    <property type="entry name" value="RraA-like"/>
    <property type="match status" value="1"/>
</dbReference>
<gene>
    <name evidence="5" type="ORF">RFN28_25795</name>
</gene>
<dbReference type="Gene3D" id="3.50.30.40">
    <property type="entry name" value="Ribonuclease E inhibitor RraA/RraA-like"/>
    <property type="match status" value="1"/>
</dbReference>
<dbReference type="CDD" id="cd16841">
    <property type="entry name" value="RraA_family"/>
    <property type="match status" value="1"/>
</dbReference>
<dbReference type="Pfam" id="PF03737">
    <property type="entry name" value="RraA-like"/>
    <property type="match status" value="1"/>
</dbReference>